<feature type="region of interest" description="Disordered" evidence="1">
    <location>
        <begin position="30"/>
        <end position="54"/>
    </location>
</feature>
<organism evidence="2 3">
    <name type="scientific">Ktedonospora formicarum</name>
    <dbReference type="NCBI Taxonomy" id="2778364"/>
    <lineage>
        <taxon>Bacteria</taxon>
        <taxon>Bacillati</taxon>
        <taxon>Chloroflexota</taxon>
        <taxon>Ktedonobacteria</taxon>
        <taxon>Ktedonobacterales</taxon>
        <taxon>Ktedonobacteraceae</taxon>
        <taxon>Ktedonospora</taxon>
    </lineage>
</organism>
<evidence type="ECO:0000256" key="1">
    <source>
        <dbReference type="SAM" id="MobiDB-lite"/>
    </source>
</evidence>
<dbReference type="Proteomes" id="UP000612362">
    <property type="component" value="Unassembled WGS sequence"/>
</dbReference>
<keyword evidence="3" id="KW-1185">Reference proteome</keyword>
<evidence type="ECO:0000313" key="3">
    <source>
        <dbReference type="Proteomes" id="UP000612362"/>
    </source>
</evidence>
<dbReference type="AlphaFoldDB" id="A0A8J3I0E5"/>
<gene>
    <name evidence="2" type="ORF">KSX_07420</name>
</gene>
<proteinExistence type="predicted"/>
<protein>
    <submittedName>
        <fullName evidence="2">Uncharacterized protein</fullName>
    </submittedName>
</protein>
<dbReference type="EMBL" id="BNJF01000001">
    <property type="protein sequence ID" value="GHO42579.1"/>
    <property type="molecule type" value="Genomic_DNA"/>
</dbReference>
<evidence type="ECO:0000313" key="2">
    <source>
        <dbReference type="EMBL" id="GHO42579.1"/>
    </source>
</evidence>
<comment type="caution">
    <text evidence="2">The sequence shown here is derived from an EMBL/GenBank/DDBJ whole genome shotgun (WGS) entry which is preliminary data.</text>
</comment>
<reference evidence="2" key="1">
    <citation type="submission" date="2020-10" db="EMBL/GenBank/DDBJ databases">
        <title>Taxonomic study of unclassified bacteria belonging to the class Ktedonobacteria.</title>
        <authorList>
            <person name="Yabe S."/>
            <person name="Wang C.M."/>
            <person name="Zheng Y."/>
            <person name="Sakai Y."/>
            <person name="Cavaletti L."/>
            <person name="Monciardini P."/>
            <person name="Donadio S."/>
        </authorList>
    </citation>
    <scope>NUCLEOTIDE SEQUENCE</scope>
    <source>
        <strain evidence="2">SOSP1-1</strain>
    </source>
</reference>
<name>A0A8J3I0E5_9CHLR</name>
<sequence length="54" mass="6169">MLSQTEKSRVILWFCESNIDGDRHIDYESTTLSEREATQRAPGFDTSGDARYAL</sequence>
<accession>A0A8J3I0E5</accession>